<name>A0ABT1QQK3_9GAMM</name>
<dbReference type="InterPro" id="IPR022739">
    <property type="entry name" value="Polyphenol_oxidase_cen"/>
</dbReference>
<dbReference type="InterPro" id="IPR057190">
    <property type="entry name" value="DUF7868"/>
</dbReference>
<evidence type="ECO:0000313" key="7">
    <source>
        <dbReference type="EMBL" id="MCQ4164561.1"/>
    </source>
</evidence>
<dbReference type="RefSeq" id="WP_255913365.1">
    <property type="nucleotide sequence ID" value="NZ_JANFQO010000005.1"/>
</dbReference>
<gene>
    <name evidence="7" type="ORF">NM961_07540</name>
</gene>
<proteinExistence type="inferred from homology"/>
<dbReference type="Gene3D" id="1.10.1280.10">
    <property type="entry name" value="Di-copper center containing domain from catechol oxidase"/>
    <property type="match status" value="1"/>
</dbReference>
<feature type="domain" description="Tyrosinase copper-binding" evidence="6">
    <location>
        <begin position="249"/>
        <end position="260"/>
    </location>
</feature>
<dbReference type="Pfam" id="PF25271">
    <property type="entry name" value="DUF7868"/>
    <property type="match status" value="1"/>
</dbReference>
<dbReference type="InterPro" id="IPR002227">
    <property type="entry name" value="Tyrosinase_Cu-bd"/>
</dbReference>
<evidence type="ECO:0000256" key="5">
    <source>
        <dbReference type="ARBA" id="ARBA00023008"/>
    </source>
</evidence>
<dbReference type="InterPro" id="IPR050316">
    <property type="entry name" value="Tyrosinase/Hemocyanin"/>
</dbReference>
<dbReference type="Pfam" id="PF12142">
    <property type="entry name" value="PPO1_DWL"/>
    <property type="match status" value="1"/>
</dbReference>
<comment type="cofactor">
    <cofactor evidence="1">
        <name>Cu(2+)</name>
        <dbReference type="ChEBI" id="CHEBI:29036"/>
    </cofactor>
</comment>
<dbReference type="PROSITE" id="PS00498">
    <property type="entry name" value="TYROSINASE_2"/>
    <property type="match status" value="1"/>
</dbReference>
<evidence type="ECO:0000313" key="8">
    <source>
        <dbReference type="Proteomes" id="UP001165498"/>
    </source>
</evidence>
<dbReference type="PRINTS" id="PR00092">
    <property type="entry name" value="TYROSINASE"/>
</dbReference>
<accession>A0ABT1QQK3</accession>
<dbReference type="Proteomes" id="UP001165498">
    <property type="component" value="Unassembled WGS sequence"/>
</dbReference>
<dbReference type="SUPFAM" id="SSF48056">
    <property type="entry name" value="Di-copper centre-containing domain"/>
    <property type="match status" value="1"/>
</dbReference>
<evidence type="ECO:0000256" key="2">
    <source>
        <dbReference type="ARBA" id="ARBA00009928"/>
    </source>
</evidence>
<evidence type="ECO:0000256" key="4">
    <source>
        <dbReference type="ARBA" id="ARBA00023002"/>
    </source>
</evidence>
<reference evidence="7" key="1">
    <citation type="submission" date="2022-07" db="EMBL/GenBank/DDBJ databases">
        <title>Tahibacter sp., a new gammaproteobacterium isolated from the silt sample collected at pig farm.</title>
        <authorList>
            <person name="Chen H."/>
        </authorList>
    </citation>
    <scope>NUCLEOTIDE SEQUENCE</scope>
    <source>
        <strain evidence="7">P2K</strain>
    </source>
</reference>
<dbReference type="PANTHER" id="PTHR11474:SF76">
    <property type="entry name" value="SHKT DOMAIN-CONTAINING PROTEIN"/>
    <property type="match status" value="1"/>
</dbReference>
<comment type="similarity">
    <text evidence="2">Belongs to the tyrosinase family.</text>
</comment>
<dbReference type="InterPro" id="IPR008922">
    <property type="entry name" value="Di-copper_centre_dom_sf"/>
</dbReference>
<protein>
    <submittedName>
        <fullName evidence="7">Tyrosinase family protein</fullName>
    </submittedName>
</protein>
<dbReference type="Pfam" id="PF00264">
    <property type="entry name" value="Tyrosinase"/>
    <property type="match status" value="2"/>
</dbReference>
<evidence type="ECO:0000256" key="3">
    <source>
        <dbReference type="ARBA" id="ARBA00022723"/>
    </source>
</evidence>
<evidence type="ECO:0000259" key="6">
    <source>
        <dbReference type="PROSITE" id="PS00498"/>
    </source>
</evidence>
<organism evidence="7 8">
    <name type="scientific">Tahibacter harae</name>
    <dbReference type="NCBI Taxonomy" id="2963937"/>
    <lineage>
        <taxon>Bacteria</taxon>
        <taxon>Pseudomonadati</taxon>
        <taxon>Pseudomonadota</taxon>
        <taxon>Gammaproteobacteria</taxon>
        <taxon>Lysobacterales</taxon>
        <taxon>Rhodanobacteraceae</taxon>
        <taxon>Tahibacter</taxon>
    </lineage>
</organism>
<dbReference type="PANTHER" id="PTHR11474">
    <property type="entry name" value="TYROSINASE FAMILY MEMBER"/>
    <property type="match status" value="1"/>
</dbReference>
<keyword evidence="4" id="KW-0560">Oxidoreductase</keyword>
<keyword evidence="5" id="KW-0186">Copper</keyword>
<keyword evidence="8" id="KW-1185">Reference proteome</keyword>
<evidence type="ECO:0000256" key="1">
    <source>
        <dbReference type="ARBA" id="ARBA00001973"/>
    </source>
</evidence>
<dbReference type="EMBL" id="JANFQO010000005">
    <property type="protein sequence ID" value="MCQ4164561.1"/>
    <property type="molecule type" value="Genomic_DNA"/>
</dbReference>
<sequence length="493" mass="54110">MTSISRRDFVRGAASIPLSLWLMKRLGAQPARVRYDARSSKGVEMLRIYAGAVKAMQGLPETDPSNWTFQWYTHFVKNSTSKSAEVQRVFGSGSSPHKALAEAMWNTCQAHSGQNENLFLPWHRMYVLYFEDIIRAVSKRDDFTLPYWNYSASGPTHGVLPPQFLDPADPVFGPLYVAERNPLANNGKPIDEGQPNDPLGLQALSQAQYSPQGAVQGFCLALDSGLHGNIHVLTGNTVNMGRVPWAARDPIFWLHHCNIDRLWASWNANGGVNPQEAWGDDTFVFADAKGEKVTAKVSDYFDIAKLGYSYERLEPKPRTMLSAKAAARKPRRLSRVTAATGVALGAKPVRVQLEAAAPAVPAQNSESLPLIRAVSALQPDQRLLLVLSKLSTQGQPAVLYHVYLELPEKENPKGGEYHVGTISFFDAEHLDHGSGGAHVMPEDKFYSFDVTDLLGRLSKSRTLSEKPSVTLVPAGEAAGDARPVVGSIELLQQ</sequence>
<keyword evidence="3" id="KW-0479">Metal-binding</keyword>
<comment type="caution">
    <text evidence="7">The sequence shown here is derived from an EMBL/GenBank/DDBJ whole genome shotgun (WGS) entry which is preliminary data.</text>
</comment>